<organism evidence="1 2">
    <name type="scientific">Rhododendron molle</name>
    <name type="common">Chinese azalea</name>
    <name type="synonym">Azalea mollis</name>
    <dbReference type="NCBI Taxonomy" id="49168"/>
    <lineage>
        <taxon>Eukaryota</taxon>
        <taxon>Viridiplantae</taxon>
        <taxon>Streptophyta</taxon>
        <taxon>Embryophyta</taxon>
        <taxon>Tracheophyta</taxon>
        <taxon>Spermatophyta</taxon>
        <taxon>Magnoliopsida</taxon>
        <taxon>eudicotyledons</taxon>
        <taxon>Gunneridae</taxon>
        <taxon>Pentapetalae</taxon>
        <taxon>asterids</taxon>
        <taxon>Ericales</taxon>
        <taxon>Ericaceae</taxon>
        <taxon>Ericoideae</taxon>
        <taxon>Rhodoreae</taxon>
        <taxon>Rhododendron</taxon>
    </lineage>
</organism>
<keyword evidence="2" id="KW-1185">Reference proteome</keyword>
<protein>
    <submittedName>
        <fullName evidence="1">Uncharacterized protein</fullName>
    </submittedName>
</protein>
<dbReference type="Proteomes" id="UP001062846">
    <property type="component" value="Chromosome 9"/>
</dbReference>
<gene>
    <name evidence="1" type="ORF">RHMOL_Rhmol09G0065400</name>
</gene>
<evidence type="ECO:0000313" key="1">
    <source>
        <dbReference type="EMBL" id="KAI8537980.1"/>
    </source>
</evidence>
<reference evidence="1" key="1">
    <citation type="submission" date="2022-02" db="EMBL/GenBank/DDBJ databases">
        <title>Plant Genome Project.</title>
        <authorList>
            <person name="Zhang R.-G."/>
        </authorList>
    </citation>
    <scope>NUCLEOTIDE SEQUENCE</scope>
    <source>
        <strain evidence="1">AT1</strain>
    </source>
</reference>
<sequence>MVKPVAWRRVLQSNPPPPSLKLLFPKWSSDKQQAAAITRMGFREDSTFVEGPRWTENVRWWSARIGLGSPVVGDAEGG</sequence>
<name>A0ACC0MAJ0_RHOML</name>
<accession>A0ACC0MAJ0</accession>
<comment type="caution">
    <text evidence="1">The sequence shown here is derived from an EMBL/GenBank/DDBJ whole genome shotgun (WGS) entry which is preliminary data.</text>
</comment>
<evidence type="ECO:0000313" key="2">
    <source>
        <dbReference type="Proteomes" id="UP001062846"/>
    </source>
</evidence>
<proteinExistence type="predicted"/>
<dbReference type="EMBL" id="CM046396">
    <property type="protein sequence ID" value="KAI8537980.1"/>
    <property type="molecule type" value="Genomic_DNA"/>
</dbReference>